<name>A0ABR4C4W5_9HELO</name>
<protein>
    <submittedName>
        <fullName evidence="1">Uncharacterized protein</fullName>
    </submittedName>
</protein>
<gene>
    <name evidence="1" type="ORF">VTL71DRAFT_4114</name>
</gene>
<organism evidence="1 2">
    <name type="scientific">Oculimacula yallundae</name>
    <dbReference type="NCBI Taxonomy" id="86028"/>
    <lineage>
        <taxon>Eukaryota</taxon>
        <taxon>Fungi</taxon>
        <taxon>Dikarya</taxon>
        <taxon>Ascomycota</taxon>
        <taxon>Pezizomycotina</taxon>
        <taxon>Leotiomycetes</taxon>
        <taxon>Helotiales</taxon>
        <taxon>Ploettnerulaceae</taxon>
        <taxon>Oculimacula</taxon>
    </lineage>
</organism>
<evidence type="ECO:0000313" key="2">
    <source>
        <dbReference type="Proteomes" id="UP001595075"/>
    </source>
</evidence>
<proteinExistence type="predicted"/>
<evidence type="ECO:0000313" key="1">
    <source>
        <dbReference type="EMBL" id="KAL2064974.1"/>
    </source>
</evidence>
<keyword evidence="2" id="KW-1185">Reference proteome</keyword>
<accession>A0ABR4C4W5</accession>
<dbReference type="Proteomes" id="UP001595075">
    <property type="component" value="Unassembled WGS sequence"/>
</dbReference>
<reference evidence="1 2" key="1">
    <citation type="journal article" date="2024" name="Commun. Biol.">
        <title>Comparative genomic analysis of thermophilic fungi reveals convergent evolutionary adaptations and gene losses.</title>
        <authorList>
            <person name="Steindorff A.S."/>
            <person name="Aguilar-Pontes M.V."/>
            <person name="Robinson A.J."/>
            <person name="Andreopoulos B."/>
            <person name="LaButti K."/>
            <person name="Kuo A."/>
            <person name="Mondo S."/>
            <person name="Riley R."/>
            <person name="Otillar R."/>
            <person name="Haridas S."/>
            <person name="Lipzen A."/>
            <person name="Grimwood J."/>
            <person name="Schmutz J."/>
            <person name="Clum A."/>
            <person name="Reid I.D."/>
            <person name="Moisan M.C."/>
            <person name="Butler G."/>
            <person name="Nguyen T.T.M."/>
            <person name="Dewar K."/>
            <person name="Conant G."/>
            <person name="Drula E."/>
            <person name="Henrissat B."/>
            <person name="Hansel C."/>
            <person name="Singer S."/>
            <person name="Hutchinson M.I."/>
            <person name="de Vries R.P."/>
            <person name="Natvig D.O."/>
            <person name="Powell A.J."/>
            <person name="Tsang A."/>
            <person name="Grigoriev I.V."/>
        </authorList>
    </citation>
    <scope>NUCLEOTIDE SEQUENCE [LARGE SCALE GENOMIC DNA]</scope>
    <source>
        <strain evidence="1 2">CBS 494.80</strain>
    </source>
</reference>
<comment type="caution">
    <text evidence="1">The sequence shown here is derived from an EMBL/GenBank/DDBJ whole genome shotgun (WGS) entry which is preliminary data.</text>
</comment>
<dbReference type="EMBL" id="JAZHXI010000013">
    <property type="protein sequence ID" value="KAL2064974.1"/>
    <property type="molecule type" value="Genomic_DNA"/>
</dbReference>
<sequence length="147" mass="16595">MWVVVVEFQYRHGKKESRSSIMSRERKKVTVGDSYGTILGHTESFCVSSHLSGSSVELQMLIGIFGWTCVEQIGICFNYAVLHTSMSFFVAAGPVLPRSDGWNPKRLANATPSFMTALFRYIAVHFRLSRICILSHLYDTRPTPSRT</sequence>